<dbReference type="InterPro" id="IPR027268">
    <property type="entry name" value="Peptidase_M4/M1_CTD_sf"/>
</dbReference>
<gene>
    <name evidence="14" type="ORF">RDB_LOCUS31971</name>
</gene>
<evidence type="ECO:0000313" key="15">
    <source>
        <dbReference type="Proteomes" id="UP000663846"/>
    </source>
</evidence>
<reference evidence="14" key="1">
    <citation type="submission" date="2021-01" db="EMBL/GenBank/DDBJ databases">
        <authorList>
            <person name="Kaushik A."/>
        </authorList>
    </citation>
    <scope>NUCLEOTIDE SEQUENCE</scope>
    <source>
        <strain evidence="14">AG1-1C</strain>
    </source>
</reference>
<keyword evidence="4 12" id="KW-0645">Protease</keyword>
<organism evidence="14 15">
    <name type="scientific">Rhizoctonia solani</name>
    <dbReference type="NCBI Taxonomy" id="456999"/>
    <lineage>
        <taxon>Eukaryota</taxon>
        <taxon>Fungi</taxon>
        <taxon>Dikarya</taxon>
        <taxon>Basidiomycota</taxon>
        <taxon>Agaricomycotina</taxon>
        <taxon>Agaricomycetes</taxon>
        <taxon>Cantharellales</taxon>
        <taxon>Ceratobasidiaceae</taxon>
        <taxon>Rhizoctonia</taxon>
    </lineage>
</organism>
<comment type="caution">
    <text evidence="14">The sequence shown here is derived from an EMBL/GenBank/DDBJ whole genome shotgun (WGS) entry which is preliminary data.</text>
</comment>
<dbReference type="CDD" id="cd09596">
    <property type="entry name" value="M36"/>
    <property type="match status" value="1"/>
</dbReference>
<feature type="binding site" evidence="11">
    <location>
        <position position="409"/>
    </location>
    <ligand>
        <name>Zn(2+)</name>
        <dbReference type="ChEBI" id="CHEBI:29105"/>
        <note>catalytic</note>
    </ligand>
</feature>
<dbReference type="AlphaFoldDB" id="A0A8H3A1M3"/>
<keyword evidence="7 11" id="KW-0862">Zinc</keyword>
<comment type="cofactor">
    <cofactor evidence="11">
        <name>Zn(2+)</name>
        <dbReference type="ChEBI" id="CHEBI:29105"/>
    </cofactor>
    <text evidence="11">Binds 1 zinc ion per subunit.</text>
</comment>
<dbReference type="Gene3D" id="1.10.390.10">
    <property type="entry name" value="Neutral Protease Domain 2"/>
    <property type="match status" value="1"/>
</dbReference>
<evidence type="ECO:0000256" key="11">
    <source>
        <dbReference type="PIRSR" id="PIRSR601842-2"/>
    </source>
</evidence>
<protein>
    <recommendedName>
        <fullName evidence="12">Extracellular metalloproteinase</fullName>
        <ecNumber evidence="12">3.4.24.-</ecNumber>
    </recommendedName>
    <alternativeName>
        <fullName evidence="12">Fungalysin</fullName>
    </alternativeName>
</protein>
<evidence type="ECO:0000256" key="2">
    <source>
        <dbReference type="ARBA" id="ARBA00006006"/>
    </source>
</evidence>
<feature type="chain" id="PRO_5034909444" description="Extracellular metalloproteinase" evidence="12">
    <location>
        <begin position="21"/>
        <end position="603"/>
    </location>
</feature>
<dbReference type="InterPro" id="IPR050371">
    <property type="entry name" value="Fungal_virulence_M36"/>
</dbReference>
<feature type="binding site" evidence="11">
    <location>
        <position position="438"/>
    </location>
    <ligand>
        <name>Zn(2+)</name>
        <dbReference type="ChEBI" id="CHEBI:29105"/>
        <note>catalytic</note>
    </ligand>
</feature>
<dbReference type="GO" id="GO:0004222">
    <property type="term" value="F:metalloendopeptidase activity"/>
    <property type="evidence" value="ECO:0007669"/>
    <property type="project" value="InterPro"/>
</dbReference>
<evidence type="ECO:0000256" key="8">
    <source>
        <dbReference type="ARBA" id="ARBA00023049"/>
    </source>
</evidence>
<keyword evidence="3 12" id="KW-0964">Secreted</keyword>
<dbReference type="PRINTS" id="PR00999">
    <property type="entry name" value="FUNGALYSIN"/>
</dbReference>
<evidence type="ECO:0000256" key="5">
    <source>
        <dbReference type="ARBA" id="ARBA00022723"/>
    </source>
</evidence>
<dbReference type="SUPFAM" id="SSF55486">
    <property type="entry name" value="Metalloproteases ('zincins'), catalytic domain"/>
    <property type="match status" value="1"/>
</dbReference>
<dbReference type="PANTHER" id="PTHR33478:SF1">
    <property type="entry name" value="EXTRACELLULAR METALLOPROTEINASE MEP"/>
    <property type="match status" value="1"/>
</dbReference>
<dbReference type="GO" id="GO:0008270">
    <property type="term" value="F:zinc ion binding"/>
    <property type="evidence" value="ECO:0007669"/>
    <property type="project" value="InterPro"/>
</dbReference>
<dbReference type="PANTHER" id="PTHR33478">
    <property type="entry name" value="EXTRACELLULAR METALLOPROTEINASE MEP"/>
    <property type="match status" value="1"/>
</dbReference>
<feature type="active site" evidence="10">
    <location>
        <position position="410"/>
    </location>
</feature>
<accession>A0A8H3A1M3</accession>
<evidence type="ECO:0000256" key="12">
    <source>
        <dbReference type="RuleBase" id="RU364017"/>
    </source>
</evidence>
<keyword evidence="5 11" id="KW-0479">Metal-binding</keyword>
<evidence type="ECO:0000259" key="13">
    <source>
        <dbReference type="Pfam" id="PF03413"/>
    </source>
</evidence>
<evidence type="ECO:0000313" key="14">
    <source>
        <dbReference type="EMBL" id="CAE6378154.1"/>
    </source>
</evidence>
<evidence type="ECO:0000256" key="6">
    <source>
        <dbReference type="ARBA" id="ARBA00022801"/>
    </source>
</evidence>
<feature type="binding site" evidence="11">
    <location>
        <position position="223"/>
    </location>
    <ligand>
        <name>Zn(2+)</name>
        <dbReference type="ChEBI" id="CHEBI:29105"/>
        <note>catalytic</note>
    </ligand>
</feature>
<keyword evidence="9 12" id="KW-0865">Zymogen</keyword>
<feature type="binding site" evidence="11">
    <location>
        <position position="413"/>
    </location>
    <ligand>
        <name>Zn(2+)</name>
        <dbReference type="ChEBI" id="CHEBI:29105"/>
        <note>catalytic</note>
    </ligand>
</feature>
<dbReference type="GO" id="GO:0006508">
    <property type="term" value="P:proteolysis"/>
    <property type="evidence" value="ECO:0007669"/>
    <property type="project" value="UniProtKB-KW"/>
</dbReference>
<dbReference type="Gene3D" id="3.10.170.10">
    <property type="match status" value="1"/>
</dbReference>
<keyword evidence="12" id="KW-0732">Signal</keyword>
<evidence type="ECO:0000256" key="4">
    <source>
        <dbReference type="ARBA" id="ARBA00022670"/>
    </source>
</evidence>
<keyword evidence="8 12" id="KW-0482">Metalloprotease</keyword>
<evidence type="ECO:0000256" key="9">
    <source>
        <dbReference type="ARBA" id="ARBA00023145"/>
    </source>
</evidence>
<dbReference type="Proteomes" id="UP000663846">
    <property type="component" value="Unassembled WGS sequence"/>
</dbReference>
<sequence>MALTTRLAVLAIFIARGVLAAPWEESFRRTTHSVRSVGPAGSEFKSYHPEPIFETYGVEGVVNPLAKRDLPGTNEGAAKAFLEEKLGVKPEELSHKSGHSSTNVANEYFRQAINNITVANAVANVALKGERVVSFGASFVKPKSIAAATPKLTKEDAISKAEASIGGKYNTAPTSIEYFAKDSGDVVLTHVVQVQNDENDEWYEVFVDANSGEIVNVISFVAHAKYRVIPFALQNPNDGFQTLTDPQDPITSPDGWHRYRLNFSNTTVITNATSGNNAHVYKSSVTDGLTGQSSAPDIYEYAFDPSKDPAGNKDAASVNVFYLANMMHDLLYHYGFTESSYNFQYYNYGKGGAGNDPVYISVQDGGNKNFNNANFATPPDGANGIMRLYLWNKTTPFRDGAFENDVVIHEYTHGLTSRMTGGGTARCLSTDESRGLGEGWSDALADWVRQTSAQSVAEDFIMGEYVYLKSFRDYPYSTSLTTNPLTYGSLQTRTEVHAAGEVWANIWHEIYAALVAKSGFSADKKNVSSTAGNVVALHLLVDALAIQPCNPTFISARDAVIQADADRYGGVNKCTLWTAFAKRGLGFDATTTKIDSNTLPSGC</sequence>
<keyword evidence="6 12" id="KW-0378">Hydrolase</keyword>
<dbReference type="Pfam" id="PF03413">
    <property type="entry name" value="PepSY"/>
    <property type="match status" value="1"/>
</dbReference>
<dbReference type="EMBL" id="CAJMWS010000207">
    <property type="protein sequence ID" value="CAE6378154.1"/>
    <property type="molecule type" value="Genomic_DNA"/>
</dbReference>
<dbReference type="InterPro" id="IPR025711">
    <property type="entry name" value="PepSY"/>
</dbReference>
<evidence type="ECO:0000256" key="1">
    <source>
        <dbReference type="ARBA" id="ARBA00004613"/>
    </source>
</evidence>
<evidence type="ECO:0000256" key="7">
    <source>
        <dbReference type="ARBA" id="ARBA00022833"/>
    </source>
</evidence>
<proteinExistence type="inferred from homology"/>
<dbReference type="EC" id="3.4.24.-" evidence="12"/>
<evidence type="ECO:0000256" key="10">
    <source>
        <dbReference type="PIRSR" id="PIRSR601842-1"/>
    </source>
</evidence>
<comment type="similarity">
    <text evidence="2 12">Belongs to the peptidase M36 family.</text>
</comment>
<dbReference type="GO" id="GO:0005615">
    <property type="term" value="C:extracellular space"/>
    <property type="evidence" value="ECO:0007669"/>
    <property type="project" value="InterPro"/>
</dbReference>
<dbReference type="Pfam" id="PF02128">
    <property type="entry name" value="Peptidase_M36"/>
    <property type="match status" value="1"/>
</dbReference>
<evidence type="ECO:0000256" key="3">
    <source>
        <dbReference type="ARBA" id="ARBA00022525"/>
    </source>
</evidence>
<comment type="subcellular location">
    <subcellularLocation>
        <location evidence="1 12">Secreted</location>
    </subcellularLocation>
</comment>
<dbReference type="InterPro" id="IPR001842">
    <property type="entry name" value="Peptidase_M36"/>
</dbReference>
<feature type="domain" description="PepSY" evidence="13">
    <location>
        <begin position="151"/>
        <end position="217"/>
    </location>
</feature>
<name>A0A8H3A1M3_9AGAM</name>
<feature type="signal peptide" evidence="12">
    <location>
        <begin position="1"/>
        <end position="20"/>
    </location>
</feature>